<evidence type="ECO:0000256" key="5">
    <source>
        <dbReference type="ARBA" id="ARBA00022840"/>
    </source>
</evidence>
<feature type="region of interest" description="Disordered" evidence="6">
    <location>
        <begin position="1"/>
        <end position="30"/>
    </location>
</feature>
<dbReference type="FunFam" id="1.10.510.10:FF:000475">
    <property type="entry name" value="Calcium-dependent protein kinase 5"/>
    <property type="match status" value="1"/>
</dbReference>
<name>A0ABD3MQP6_9STRA</name>
<dbReference type="PROSITE" id="PS00108">
    <property type="entry name" value="PROTEIN_KINASE_ST"/>
    <property type="match status" value="1"/>
</dbReference>
<organism evidence="8 9">
    <name type="scientific">Stephanodiscus triporus</name>
    <dbReference type="NCBI Taxonomy" id="2934178"/>
    <lineage>
        <taxon>Eukaryota</taxon>
        <taxon>Sar</taxon>
        <taxon>Stramenopiles</taxon>
        <taxon>Ochrophyta</taxon>
        <taxon>Bacillariophyta</taxon>
        <taxon>Coscinodiscophyceae</taxon>
        <taxon>Thalassiosirophycidae</taxon>
        <taxon>Stephanodiscales</taxon>
        <taxon>Stephanodiscaceae</taxon>
        <taxon>Stephanodiscus</taxon>
    </lineage>
</organism>
<keyword evidence="4" id="KW-0418">Kinase</keyword>
<dbReference type="InterPro" id="IPR008271">
    <property type="entry name" value="Ser/Thr_kinase_AS"/>
</dbReference>
<dbReference type="Pfam" id="PF00069">
    <property type="entry name" value="Pkinase"/>
    <property type="match status" value="1"/>
</dbReference>
<accession>A0ABD3MQP6</accession>
<dbReference type="EMBL" id="JALLAZ020001815">
    <property type="protein sequence ID" value="KAL3762810.1"/>
    <property type="molecule type" value="Genomic_DNA"/>
</dbReference>
<evidence type="ECO:0000259" key="7">
    <source>
        <dbReference type="PROSITE" id="PS50011"/>
    </source>
</evidence>
<dbReference type="AlphaFoldDB" id="A0ABD3MQP6"/>
<evidence type="ECO:0000256" key="2">
    <source>
        <dbReference type="ARBA" id="ARBA00022679"/>
    </source>
</evidence>
<keyword evidence="5" id="KW-0067">ATP-binding</keyword>
<dbReference type="SMART" id="SM00220">
    <property type="entry name" value="S_TKc"/>
    <property type="match status" value="1"/>
</dbReference>
<keyword evidence="3" id="KW-0547">Nucleotide-binding</keyword>
<keyword evidence="9" id="KW-1185">Reference proteome</keyword>
<evidence type="ECO:0000313" key="9">
    <source>
        <dbReference type="Proteomes" id="UP001530315"/>
    </source>
</evidence>
<dbReference type="Gene3D" id="3.30.200.20">
    <property type="entry name" value="Phosphorylase Kinase, domain 1"/>
    <property type="match status" value="1"/>
</dbReference>
<reference evidence="8 9" key="1">
    <citation type="submission" date="2024-10" db="EMBL/GenBank/DDBJ databases">
        <title>Updated reference genomes for cyclostephanoid diatoms.</title>
        <authorList>
            <person name="Roberts W.R."/>
            <person name="Alverson A.J."/>
        </authorList>
    </citation>
    <scope>NUCLEOTIDE SEQUENCE [LARGE SCALE GENOMIC DNA]</scope>
    <source>
        <strain evidence="8 9">AJA276-08</strain>
    </source>
</reference>
<dbReference type="Gene3D" id="1.10.510.10">
    <property type="entry name" value="Transferase(Phosphotransferase) domain 1"/>
    <property type="match status" value="1"/>
</dbReference>
<evidence type="ECO:0000256" key="6">
    <source>
        <dbReference type="SAM" id="MobiDB-lite"/>
    </source>
</evidence>
<comment type="caution">
    <text evidence="8">The sequence shown here is derived from an EMBL/GenBank/DDBJ whole genome shotgun (WGS) entry which is preliminary data.</text>
</comment>
<gene>
    <name evidence="8" type="ORF">ACHAW5_011268</name>
</gene>
<protein>
    <recommendedName>
        <fullName evidence="7">Protein kinase domain-containing protein</fullName>
    </recommendedName>
</protein>
<dbReference type="InterPro" id="IPR000719">
    <property type="entry name" value="Prot_kinase_dom"/>
</dbReference>
<sequence>MCRAGPASSRRNRRHHVVRPIEDDGEGGYHSVKDNNTTLKLRALQQSLPQTTSTTSSSSEYDVTRTKCPVTGRLSNVLDDYIIFSSVLGEGHYGKVRECIHRRTRVVHACKSIDKSKIGRLDHLQREVHLLSVTNHHGIMKMVDCYEDAEHVHIITEKYTGGELFDEISENTSPNGCLSEEKTFGIIKSLLESVNYLHENDIVHRDIKPENILFESEQKDAIKLIDFGLSRRHEKGEASMSNPVGTAYYMSPELLKGNYDKSCDIWSIGVVAYILLCGYPPFNGDNDNDIFESIKRGHFDFPNQAWSNKSDLAKDFIKCLLRRDPRKRFTAKEASMHPWIANS</sequence>
<proteinExistence type="predicted"/>
<dbReference type="GO" id="GO:0004674">
    <property type="term" value="F:protein serine/threonine kinase activity"/>
    <property type="evidence" value="ECO:0007669"/>
    <property type="project" value="UniProtKB-KW"/>
</dbReference>
<dbReference type="FunFam" id="3.30.200.20:FF:000880">
    <property type="entry name" value="Predicted protein"/>
    <property type="match status" value="1"/>
</dbReference>
<evidence type="ECO:0000256" key="4">
    <source>
        <dbReference type="ARBA" id="ARBA00022777"/>
    </source>
</evidence>
<dbReference type="PANTHER" id="PTHR24349">
    <property type="entry name" value="SERINE/THREONINE-PROTEIN KINASE"/>
    <property type="match status" value="1"/>
</dbReference>
<dbReference type="GO" id="GO:0005524">
    <property type="term" value="F:ATP binding"/>
    <property type="evidence" value="ECO:0007669"/>
    <property type="project" value="UniProtKB-KW"/>
</dbReference>
<dbReference type="InterPro" id="IPR011009">
    <property type="entry name" value="Kinase-like_dom_sf"/>
</dbReference>
<evidence type="ECO:0000256" key="1">
    <source>
        <dbReference type="ARBA" id="ARBA00022527"/>
    </source>
</evidence>
<keyword evidence="2" id="KW-0808">Transferase</keyword>
<keyword evidence="1" id="KW-0723">Serine/threonine-protein kinase</keyword>
<feature type="domain" description="Protein kinase" evidence="7">
    <location>
        <begin position="82"/>
        <end position="340"/>
    </location>
</feature>
<dbReference type="CDD" id="cd05117">
    <property type="entry name" value="STKc_CAMK"/>
    <property type="match status" value="1"/>
</dbReference>
<evidence type="ECO:0000313" key="8">
    <source>
        <dbReference type="EMBL" id="KAL3762810.1"/>
    </source>
</evidence>
<dbReference type="InterPro" id="IPR050205">
    <property type="entry name" value="CDPK_Ser/Thr_kinases"/>
</dbReference>
<evidence type="ECO:0000256" key="3">
    <source>
        <dbReference type="ARBA" id="ARBA00022741"/>
    </source>
</evidence>
<dbReference type="SUPFAM" id="SSF56112">
    <property type="entry name" value="Protein kinase-like (PK-like)"/>
    <property type="match status" value="1"/>
</dbReference>
<dbReference type="PROSITE" id="PS50011">
    <property type="entry name" value="PROTEIN_KINASE_DOM"/>
    <property type="match status" value="1"/>
</dbReference>
<dbReference type="Proteomes" id="UP001530315">
    <property type="component" value="Unassembled WGS sequence"/>
</dbReference>